<dbReference type="Proteomes" id="UP000460221">
    <property type="component" value="Unassembled WGS sequence"/>
</dbReference>
<evidence type="ECO:0000313" key="2">
    <source>
        <dbReference type="EMBL" id="MTD14652.1"/>
    </source>
</evidence>
<protein>
    <submittedName>
        <fullName evidence="2">Uncharacterized protein</fullName>
    </submittedName>
</protein>
<gene>
    <name evidence="2" type="ORF">GIS00_11930</name>
</gene>
<sequence>MTTNTTPIWKRKNVVLPALFVLLAAVILVLALIFGNGSGTEGPTSTVPDTSTTGLQTPDPGHDR</sequence>
<dbReference type="EMBL" id="WLYK01000004">
    <property type="protein sequence ID" value="MTD14652.1"/>
    <property type="molecule type" value="Genomic_DNA"/>
</dbReference>
<organism evidence="2 3">
    <name type="scientific">Nakamurella alba</name>
    <dbReference type="NCBI Taxonomy" id="2665158"/>
    <lineage>
        <taxon>Bacteria</taxon>
        <taxon>Bacillati</taxon>
        <taxon>Actinomycetota</taxon>
        <taxon>Actinomycetes</taxon>
        <taxon>Nakamurellales</taxon>
        <taxon>Nakamurellaceae</taxon>
        <taxon>Nakamurella</taxon>
    </lineage>
</organism>
<reference evidence="2 3" key="1">
    <citation type="submission" date="2019-11" db="EMBL/GenBank/DDBJ databases">
        <authorList>
            <person name="Jiang L.-Q."/>
        </authorList>
    </citation>
    <scope>NUCLEOTIDE SEQUENCE [LARGE SCALE GENOMIC DNA]</scope>
    <source>
        <strain evidence="2 3">YIM 132087</strain>
    </source>
</reference>
<dbReference type="AlphaFoldDB" id="A0A7K1FKI5"/>
<keyword evidence="3" id="KW-1185">Reference proteome</keyword>
<comment type="caution">
    <text evidence="2">The sequence shown here is derived from an EMBL/GenBank/DDBJ whole genome shotgun (WGS) entry which is preliminary data.</text>
</comment>
<feature type="region of interest" description="Disordered" evidence="1">
    <location>
        <begin position="39"/>
        <end position="64"/>
    </location>
</feature>
<name>A0A7K1FKI5_9ACTN</name>
<evidence type="ECO:0000313" key="3">
    <source>
        <dbReference type="Proteomes" id="UP000460221"/>
    </source>
</evidence>
<accession>A0A7K1FKI5</accession>
<feature type="compositionally biased region" description="Polar residues" evidence="1">
    <location>
        <begin position="41"/>
        <end position="56"/>
    </location>
</feature>
<evidence type="ECO:0000256" key="1">
    <source>
        <dbReference type="SAM" id="MobiDB-lite"/>
    </source>
</evidence>
<proteinExistence type="predicted"/>
<dbReference type="RefSeq" id="WP_154768689.1">
    <property type="nucleotide sequence ID" value="NZ_WLYK01000004.1"/>
</dbReference>